<proteinExistence type="predicted"/>
<dbReference type="Gramene" id="RZC81335">
    <property type="protein sequence ID" value="RZC81335"/>
    <property type="gene ID" value="C5167_043916"/>
</dbReference>
<evidence type="ECO:0000313" key="1">
    <source>
        <dbReference type="EMBL" id="RZC81335.1"/>
    </source>
</evidence>
<evidence type="ECO:0000313" key="2">
    <source>
        <dbReference type="Proteomes" id="UP000316621"/>
    </source>
</evidence>
<protein>
    <submittedName>
        <fullName evidence="1">Uncharacterized protein</fullName>
    </submittedName>
</protein>
<sequence length="69" mass="8004">MVKERYFVVSSQGFEDVNFSILEGFVAVGGRKLFFEKLWRFCRGGIYMTNIYQIQGVKMLVGRESALKE</sequence>
<dbReference type="AlphaFoldDB" id="A0A4Y7LAW9"/>
<organism evidence="1 2">
    <name type="scientific">Papaver somniferum</name>
    <name type="common">Opium poppy</name>
    <dbReference type="NCBI Taxonomy" id="3469"/>
    <lineage>
        <taxon>Eukaryota</taxon>
        <taxon>Viridiplantae</taxon>
        <taxon>Streptophyta</taxon>
        <taxon>Embryophyta</taxon>
        <taxon>Tracheophyta</taxon>
        <taxon>Spermatophyta</taxon>
        <taxon>Magnoliopsida</taxon>
        <taxon>Ranunculales</taxon>
        <taxon>Papaveraceae</taxon>
        <taxon>Papaveroideae</taxon>
        <taxon>Papaver</taxon>
    </lineage>
</organism>
<keyword evidence="2" id="KW-1185">Reference proteome</keyword>
<dbReference type="Proteomes" id="UP000316621">
    <property type="component" value="Chromosome 10"/>
</dbReference>
<gene>
    <name evidence="1" type="ORF">C5167_043916</name>
</gene>
<dbReference type="EMBL" id="CM010724">
    <property type="protein sequence ID" value="RZC81335.1"/>
    <property type="molecule type" value="Genomic_DNA"/>
</dbReference>
<name>A0A4Y7LAW9_PAPSO</name>
<reference evidence="1 2" key="1">
    <citation type="journal article" date="2018" name="Science">
        <title>The opium poppy genome and morphinan production.</title>
        <authorList>
            <person name="Guo L."/>
            <person name="Winzer T."/>
            <person name="Yang X."/>
            <person name="Li Y."/>
            <person name="Ning Z."/>
            <person name="He Z."/>
            <person name="Teodor R."/>
            <person name="Lu Y."/>
            <person name="Bowser T.A."/>
            <person name="Graham I.A."/>
            <person name="Ye K."/>
        </authorList>
    </citation>
    <scope>NUCLEOTIDE SEQUENCE [LARGE SCALE GENOMIC DNA]</scope>
    <source>
        <strain evidence="2">cv. HN1</strain>
        <tissue evidence="1">Leaves</tissue>
    </source>
</reference>
<accession>A0A4Y7LAW9</accession>